<dbReference type="InterPro" id="IPR029033">
    <property type="entry name" value="His_PPase_superfam"/>
</dbReference>
<dbReference type="EMBL" id="JABEQH010000008">
    <property type="protein sequence ID" value="MBB2175696.1"/>
    <property type="molecule type" value="Genomic_DNA"/>
</dbReference>
<feature type="region of interest" description="Disordered" evidence="1">
    <location>
        <begin position="30"/>
        <end position="57"/>
    </location>
</feature>
<dbReference type="SUPFAM" id="SSF53254">
    <property type="entry name" value="Phosphoglycerate mutase-like"/>
    <property type="match status" value="1"/>
</dbReference>
<evidence type="ECO:0000313" key="2">
    <source>
        <dbReference type="EMBL" id="MBB2175696.1"/>
    </source>
</evidence>
<reference evidence="2 3" key="1">
    <citation type="submission" date="2020-04" db="EMBL/GenBank/DDBJ databases">
        <title>Description of novel Gluconacetobacter.</title>
        <authorList>
            <person name="Sombolestani A."/>
        </authorList>
    </citation>
    <scope>NUCLEOTIDE SEQUENCE [LARGE SCALE GENOMIC DNA]</scope>
    <source>
        <strain evidence="2 3">LMG 21312</strain>
    </source>
</reference>
<dbReference type="Pfam" id="PF00300">
    <property type="entry name" value="His_Phos_1"/>
    <property type="match status" value="1"/>
</dbReference>
<name>A0A7W4J6Q1_9PROT</name>
<sequence>MQDLSKRGDTAPGARMLVLMRHAEAFHAPHGDLGRASDLSRPLTPSGRRKAGQRGTQLREIGFHPDLVLVSPAIRSSETYTALGPFPAAPAPTVAQEAGLYESGPDTILDIIRLIPDMFNNIMVIGHNPDLYHLVLDLAGRAIDDPDKSILSRGFPTASVACFRIHGPWHELAAKRAVLSLVLCA</sequence>
<keyword evidence="3" id="KW-1185">Reference proteome</keyword>
<dbReference type="AlphaFoldDB" id="A0A7W4J6Q1"/>
<dbReference type="CDD" id="cd07067">
    <property type="entry name" value="HP_PGM_like"/>
    <property type="match status" value="1"/>
</dbReference>
<organism evidence="2 3">
    <name type="scientific">Gluconacetobacter johannae</name>
    <dbReference type="NCBI Taxonomy" id="112140"/>
    <lineage>
        <taxon>Bacteria</taxon>
        <taxon>Pseudomonadati</taxon>
        <taxon>Pseudomonadota</taxon>
        <taxon>Alphaproteobacteria</taxon>
        <taxon>Acetobacterales</taxon>
        <taxon>Acetobacteraceae</taxon>
        <taxon>Gluconacetobacter</taxon>
    </lineage>
</organism>
<gene>
    <name evidence="2" type="ORF">HLH21_07080</name>
</gene>
<comment type="caution">
    <text evidence="2">The sequence shown here is derived from an EMBL/GenBank/DDBJ whole genome shotgun (WGS) entry which is preliminary data.</text>
</comment>
<protein>
    <submittedName>
        <fullName evidence="2">Phosphoglycerate mutase</fullName>
    </submittedName>
</protein>
<evidence type="ECO:0000313" key="3">
    <source>
        <dbReference type="Proteomes" id="UP000561066"/>
    </source>
</evidence>
<evidence type="ECO:0000256" key="1">
    <source>
        <dbReference type="SAM" id="MobiDB-lite"/>
    </source>
</evidence>
<dbReference type="InterPro" id="IPR013078">
    <property type="entry name" value="His_Pase_superF_clade-1"/>
</dbReference>
<dbReference type="Proteomes" id="UP000561066">
    <property type="component" value="Unassembled WGS sequence"/>
</dbReference>
<dbReference type="RefSeq" id="WP_182942746.1">
    <property type="nucleotide sequence ID" value="NZ_JABEQH010000008.1"/>
</dbReference>
<proteinExistence type="predicted"/>
<dbReference type="Gene3D" id="3.40.50.1240">
    <property type="entry name" value="Phosphoglycerate mutase-like"/>
    <property type="match status" value="1"/>
</dbReference>
<accession>A0A7W4J6Q1</accession>